<dbReference type="RefSeq" id="WP_155476061.1">
    <property type="nucleotide sequence ID" value="NZ_WNKU01000007.1"/>
</dbReference>
<dbReference type="EMBL" id="WNKU01000007">
    <property type="protein sequence ID" value="MTV48968.1"/>
    <property type="molecule type" value="Genomic_DNA"/>
</dbReference>
<name>A0A6I3SJA6_HELMO</name>
<dbReference type="AlphaFoldDB" id="A0A6I3SJA6"/>
<dbReference type="OrthoDB" id="1725415at2"/>
<evidence type="ECO:0000313" key="1">
    <source>
        <dbReference type="EMBL" id="MTV48968.1"/>
    </source>
</evidence>
<keyword evidence="2" id="KW-1185">Reference proteome</keyword>
<dbReference type="Proteomes" id="UP000430670">
    <property type="component" value="Unassembled WGS sequence"/>
</dbReference>
<accession>A0A6I3SJA6</accession>
<reference evidence="1 2" key="1">
    <citation type="submission" date="2019-11" db="EMBL/GenBank/DDBJ databases">
        <title>Whole-genome sequence of a the green, strictly anaerobic photosynthetic bacterium Heliobacillus mobilis DSM 6151.</title>
        <authorList>
            <person name="Kyndt J.A."/>
            <person name="Meyer T.E."/>
        </authorList>
    </citation>
    <scope>NUCLEOTIDE SEQUENCE [LARGE SCALE GENOMIC DNA]</scope>
    <source>
        <strain evidence="1 2">DSM 6151</strain>
    </source>
</reference>
<proteinExistence type="predicted"/>
<gene>
    <name evidence="1" type="ORF">GJ688_08235</name>
</gene>
<sequence>MADIFTHLGDIIFTADVHKIGDMIERLKDGDELIISLEANDAHQADSILAFLDRNGMDYHAEGSHDGKEYRIIARRKLH</sequence>
<evidence type="ECO:0000313" key="2">
    <source>
        <dbReference type="Proteomes" id="UP000430670"/>
    </source>
</evidence>
<protein>
    <submittedName>
        <fullName evidence="1">Uncharacterized protein</fullName>
    </submittedName>
</protein>
<organism evidence="1 2">
    <name type="scientific">Heliobacterium mobile</name>
    <name type="common">Heliobacillus mobilis</name>
    <dbReference type="NCBI Taxonomy" id="28064"/>
    <lineage>
        <taxon>Bacteria</taxon>
        <taxon>Bacillati</taxon>
        <taxon>Bacillota</taxon>
        <taxon>Clostridia</taxon>
        <taxon>Eubacteriales</taxon>
        <taxon>Heliobacteriaceae</taxon>
        <taxon>Heliobacterium</taxon>
    </lineage>
</organism>
<comment type="caution">
    <text evidence="1">The sequence shown here is derived from an EMBL/GenBank/DDBJ whole genome shotgun (WGS) entry which is preliminary data.</text>
</comment>